<comment type="caution">
    <text evidence="3">The sequence shown here is derived from an EMBL/GenBank/DDBJ whole genome shotgun (WGS) entry which is preliminary data.</text>
</comment>
<dbReference type="PANTHER" id="PTHR43318:SF2">
    <property type="entry name" value="UDP-N-ACETYLGLUCOSAMINE 4,6-DEHYDRATASE (INVERTING)"/>
    <property type="match status" value="1"/>
</dbReference>
<gene>
    <name evidence="3" type="ORF">S06H3_19514</name>
</gene>
<feature type="non-terminal residue" evidence="3">
    <location>
        <position position="89"/>
    </location>
</feature>
<evidence type="ECO:0000313" key="3">
    <source>
        <dbReference type="EMBL" id="GAI06647.1"/>
    </source>
</evidence>
<accession>X1KHX8</accession>
<evidence type="ECO:0000256" key="1">
    <source>
        <dbReference type="ARBA" id="ARBA00007430"/>
    </source>
</evidence>
<name>X1KHX8_9ZZZZ</name>
<dbReference type="PANTHER" id="PTHR43318">
    <property type="entry name" value="UDP-N-ACETYLGLUCOSAMINE 4,6-DEHYDRATASE"/>
    <property type="match status" value="1"/>
</dbReference>
<protein>
    <recommendedName>
        <fullName evidence="2">Polysaccharide biosynthesis protein CapD-like domain-containing protein</fullName>
    </recommendedName>
</protein>
<sequence>MNKSDYVIHTAANKFVDYIEYNPFQALNTNINGTINVIKAAMKEPSVEKVIFTSSDKSVEPTSTYGMTKALGEHLFLWASRVSEKVFTI</sequence>
<proteinExistence type="inferred from homology"/>
<dbReference type="Gene3D" id="3.40.50.720">
    <property type="entry name" value="NAD(P)-binding Rossmann-like Domain"/>
    <property type="match status" value="1"/>
</dbReference>
<organism evidence="3">
    <name type="scientific">marine sediment metagenome</name>
    <dbReference type="NCBI Taxonomy" id="412755"/>
    <lineage>
        <taxon>unclassified sequences</taxon>
        <taxon>metagenomes</taxon>
        <taxon>ecological metagenomes</taxon>
    </lineage>
</organism>
<dbReference type="InterPro" id="IPR036291">
    <property type="entry name" value="NAD(P)-bd_dom_sf"/>
</dbReference>
<reference evidence="3" key="1">
    <citation type="journal article" date="2014" name="Front. Microbiol.">
        <title>High frequency of phylogenetically diverse reductive dehalogenase-homologous genes in deep subseafloor sedimentary metagenomes.</title>
        <authorList>
            <person name="Kawai M."/>
            <person name="Futagami T."/>
            <person name="Toyoda A."/>
            <person name="Takaki Y."/>
            <person name="Nishi S."/>
            <person name="Hori S."/>
            <person name="Arai W."/>
            <person name="Tsubouchi T."/>
            <person name="Morono Y."/>
            <person name="Uchiyama I."/>
            <person name="Ito T."/>
            <person name="Fujiyama A."/>
            <person name="Inagaki F."/>
            <person name="Takami H."/>
        </authorList>
    </citation>
    <scope>NUCLEOTIDE SEQUENCE</scope>
    <source>
        <strain evidence="3">Expedition CK06-06</strain>
    </source>
</reference>
<evidence type="ECO:0000259" key="2">
    <source>
        <dbReference type="Pfam" id="PF02719"/>
    </source>
</evidence>
<dbReference type="Pfam" id="PF02719">
    <property type="entry name" value="Polysacc_synt_2"/>
    <property type="match status" value="1"/>
</dbReference>
<dbReference type="InterPro" id="IPR003869">
    <property type="entry name" value="Polysac_CapD-like"/>
</dbReference>
<dbReference type="EMBL" id="BARV01009998">
    <property type="protein sequence ID" value="GAI06647.1"/>
    <property type="molecule type" value="Genomic_DNA"/>
</dbReference>
<dbReference type="InterPro" id="IPR051203">
    <property type="entry name" value="Polysaccharide_Synthase-Rel"/>
</dbReference>
<dbReference type="AlphaFoldDB" id="X1KHX8"/>
<comment type="similarity">
    <text evidence="1">Belongs to the polysaccharide synthase family.</text>
</comment>
<feature type="domain" description="Polysaccharide biosynthesis protein CapD-like" evidence="2">
    <location>
        <begin position="3"/>
        <end position="85"/>
    </location>
</feature>
<dbReference type="SUPFAM" id="SSF51735">
    <property type="entry name" value="NAD(P)-binding Rossmann-fold domains"/>
    <property type="match status" value="1"/>
</dbReference>